<dbReference type="Gene3D" id="3.40.50.620">
    <property type="entry name" value="HUPs"/>
    <property type="match status" value="1"/>
</dbReference>
<dbReference type="PANTHER" id="PTHR21342:SF1">
    <property type="entry name" value="PHOSPHOPANTETHEINE ADENYLYLTRANSFERASE"/>
    <property type="match status" value="1"/>
</dbReference>
<proteinExistence type="inferred from homology"/>
<evidence type="ECO:0000259" key="10">
    <source>
        <dbReference type="Pfam" id="PF01467"/>
    </source>
</evidence>
<feature type="binding site" evidence="9">
    <location>
        <position position="87"/>
    </location>
    <ligand>
        <name>substrate</name>
    </ligand>
</feature>
<evidence type="ECO:0000256" key="4">
    <source>
        <dbReference type="ARBA" id="ARBA00022741"/>
    </source>
</evidence>
<dbReference type="Pfam" id="PF01467">
    <property type="entry name" value="CTP_transf_like"/>
    <property type="match status" value="1"/>
</dbReference>
<dbReference type="HAMAP" id="MF_00151">
    <property type="entry name" value="PPAT_bact"/>
    <property type="match status" value="1"/>
</dbReference>
<dbReference type="InterPro" id="IPR014729">
    <property type="entry name" value="Rossmann-like_a/b/a_fold"/>
</dbReference>
<dbReference type="PRINTS" id="PR01020">
    <property type="entry name" value="LPSBIOSNTHSS"/>
</dbReference>
<reference evidence="11 12" key="1">
    <citation type="submission" date="2021-03" db="EMBL/GenBank/DDBJ databases">
        <title>Genomic Encyclopedia of Type Strains, Phase IV (KMG-IV): sequencing the most valuable type-strain genomes for metagenomic binning, comparative biology and taxonomic classification.</title>
        <authorList>
            <person name="Goeker M."/>
        </authorList>
    </citation>
    <scope>NUCLEOTIDE SEQUENCE [LARGE SCALE GENOMIC DNA]</scope>
    <source>
        <strain evidence="11 12">DSM 27138</strain>
    </source>
</reference>
<organism evidence="11 12">
    <name type="scientific">Symbiobacterium terraclitae</name>
    <dbReference type="NCBI Taxonomy" id="557451"/>
    <lineage>
        <taxon>Bacteria</taxon>
        <taxon>Bacillati</taxon>
        <taxon>Bacillota</taxon>
        <taxon>Clostridia</taxon>
        <taxon>Eubacteriales</taxon>
        <taxon>Symbiobacteriaceae</taxon>
        <taxon>Symbiobacterium</taxon>
    </lineage>
</organism>
<keyword evidence="3 9" id="KW-0548">Nucleotidyltransferase</keyword>
<comment type="similarity">
    <text evidence="9">Belongs to the bacterial CoaD family.</text>
</comment>
<evidence type="ECO:0000313" key="12">
    <source>
        <dbReference type="Proteomes" id="UP001519289"/>
    </source>
</evidence>
<comment type="pathway">
    <text evidence="9">Cofactor biosynthesis; coenzyme A biosynthesis; CoA from (R)-pantothenate: step 4/5.</text>
</comment>
<feature type="binding site" evidence="9">
    <location>
        <begin position="9"/>
        <end position="10"/>
    </location>
    <ligand>
        <name>ATP</name>
        <dbReference type="ChEBI" id="CHEBI:30616"/>
    </ligand>
</feature>
<evidence type="ECO:0000256" key="9">
    <source>
        <dbReference type="HAMAP-Rule" id="MF_00151"/>
    </source>
</evidence>
<keyword evidence="12" id="KW-1185">Reference proteome</keyword>
<accession>A0ABS4JWA6</accession>
<evidence type="ECO:0000256" key="6">
    <source>
        <dbReference type="ARBA" id="ARBA00022842"/>
    </source>
</evidence>
<feature type="domain" description="Cytidyltransferase-like" evidence="10">
    <location>
        <begin position="5"/>
        <end position="133"/>
    </location>
</feature>
<comment type="subunit">
    <text evidence="9">Homohexamer.</text>
</comment>
<keyword evidence="1 9" id="KW-0963">Cytoplasm</keyword>
<feature type="binding site" evidence="9">
    <location>
        <position position="41"/>
    </location>
    <ligand>
        <name>substrate</name>
    </ligand>
</feature>
<dbReference type="EMBL" id="JAGGLG010000025">
    <property type="protein sequence ID" value="MBP2019260.1"/>
    <property type="molecule type" value="Genomic_DNA"/>
</dbReference>
<protein>
    <recommendedName>
        <fullName evidence="9">Phosphopantetheine adenylyltransferase</fullName>
        <ecNumber evidence="9">2.7.7.3</ecNumber>
    </recommendedName>
    <alternativeName>
        <fullName evidence="9">Dephospho-CoA pyrophosphorylase</fullName>
    </alternativeName>
    <alternativeName>
        <fullName evidence="9">Pantetheine-phosphate adenylyltransferase</fullName>
        <shortName evidence="9">PPAT</shortName>
    </alternativeName>
</protein>
<dbReference type="NCBIfam" id="TIGR01510">
    <property type="entry name" value="coaD_prev_kdtB"/>
    <property type="match status" value="1"/>
</dbReference>
<dbReference type="InterPro" id="IPR004821">
    <property type="entry name" value="Cyt_trans-like"/>
</dbReference>
<evidence type="ECO:0000256" key="8">
    <source>
        <dbReference type="ARBA" id="ARBA00029346"/>
    </source>
</evidence>
<feature type="binding site" evidence="9">
    <location>
        <position position="98"/>
    </location>
    <ligand>
        <name>ATP</name>
        <dbReference type="ChEBI" id="CHEBI:30616"/>
    </ligand>
</feature>
<dbReference type="RefSeq" id="WP_209467376.1">
    <property type="nucleotide sequence ID" value="NZ_JAGGLG010000025.1"/>
</dbReference>
<dbReference type="Proteomes" id="UP001519289">
    <property type="component" value="Unassembled WGS sequence"/>
</dbReference>
<feature type="binding site" evidence="9">
    <location>
        <position position="73"/>
    </location>
    <ligand>
        <name>substrate</name>
    </ligand>
</feature>
<dbReference type="EC" id="2.7.7.3" evidence="9"/>
<comment type="subcellular location">
    <subcellularLocation>
        <location evidence="9">Cytoplasm</location>
    </subcellularLocation>
</comment>
<comment type="catalytic activity">
    <reaction evidence="8 9">
        <text>(R)-4'-phosphopantetheine + ATP + H(+) = 3'-dephospho-CoA + diphosphate</text>
        <dbReference type="Rhea" id="RHEA:19801"/>
        <dbReference type="ChEBI" id="CHEBI:15378"/>
        <dbReference type="ChEBI" id="CHEBI:30616"/>
        <dbReference type="ChEBI" id="CHEBI:33019"/>
        <dbReference type="ChEBI" id="CHEBI:57328"/>
        <dbReference type="ChEBI" id="CHEBI:61723"/>
        <dbReference type="EC" id="2.7.7.3"/>
    </reaction>
</comment>
<feature type="binding site" evidence="9">
    <location>
        <position position="9"/>
    </location>
    <ligand>
        <name>substrate</name>
    </ligand>
</feature>
<dbReference type="SUPFAM" id="SSF52374">
    <property type="entry name" value="Nucleotidylyl transferase"/>
    <property type="match status" value="1"/>
</dbReference>
<dbReference type="InterPro" id="IPR001980">
    <property type="entry name" value="PPAT"/>
</dbReference>
<evidence type="ECO:0000256" key="3">
    <source>
        <dbReference type="ARBA" id="ARBA00022695"/>
    </source>
</evidence>
<evidence type="ECO:0000256" key="5">
    <source>
        <dbReference type="ARBA" id="ARBA00022840"/>
    </source>
</evidence>
<feature type="binding site" evidence="9">
    <location>
        <begin position="88"/>
        <end position="90"/>
    </location>
    <ligand>
        <name>ATP</name>
        <dbReference type="ChEBI" id="CHEBI:30616"/>
    </ligand>
</feature>
<feature type="binding site" evidence="9">
    <location>
        <begin position="123"/>
        <end position="129"/>
    </location>
    <ligand>
        <name>ATP</name>
        <dbReference type="ChEBI" id="CHEBI:30616"/>
    </ligand>
</feature>
<keyword evidence="4 9" id="KW-0547">Nucleotide-binding</keyword>
<evidence type="ECO:0000256" key="1">
    <source>
        <dbReference type="ARBA" id="ARBA00022490"/>
    </source>
</evidence>
<dbReference type="NCBIfam" id="TIGR00125">
    <property type="entry name" value="cyt_tran_rel"/>
    <property type="match status" value="1"/>
</dbReference>
<keyword evidence="5 9" id="KW-0067">ATP-binding</keyword>
<evidence type="ECO:0000313" key="11">
    <source>
        <dbReference type="EMBL" id="MBP2019260.1"/>
    </source>
</evidence>
<comment type="caution">
    <text evidence="11">The sequence shown here is derived from an EMBL/GenBank/DDBJ whole genome shotgun (WGS) entry which is preliminary data.</text>
</comment>
<dbReference type="CDD" id="cd02163">
    <property type="entry name" value="PPAT"/>
    <property type="match status" value="1"/>
</dbReference>
<feature type="binding site" evidence="9">
    <location>
        <position position="17"/>
    </location>
    <ligand>
        <name>ATP</name>
        <dbReference type="ChEBI" id="CHEBI:30616"/>
    </ligand>
</feature>
<keyword evidence="6 9" id="KW-0460">Magnesium</keyword>
<sequence length="162" mass="18232">MTKAVCPGSFDPVTLGHLDIIERAARTFDEVVVAVLTNPRKAPLFTVEERVQMLREATQHIPNVSVAAADGLLVEFARQQGCQVIVKGLRPIQDFEYEWQMGAVNRQLDDRIETCFLMSRIEYAHLSSSIVRELAYFGRPTTGLVPPSTAERLKEKFSKRQA</sequence>
<feature type="site" description="Transition state stabilizer" evidence="9">
    <location>
        <position position="17"/>
    </location>
</feature>
<evidence type="ECO:0000256" key="7">
    <source>
        <dbReference type="ARBA" id="ARBA00022993"/>
    </source>
</evidence>
<keyword evidence="7 9" id="KW-0173">Coenzyme A biosynthesis</keyword>
<dbReference type="GO" id="GO:0004595">
    <property type="term" value="F:pantetheine-phosphate adenylyltransferase activity"/>
    <property type="evidence" value="ECO:0007669"/>
    <property type="project" value="UniProtKB-EC"/>
</dbReference>
<comment type="function">
    <text evidence="9">Reversibly transfers an adenylyl group from ATP to 4'-phosphopantetheine, yielding dephospho-CoA (dPCoA) and pyrophosphate.</text>
</comment>
<name>A0ABS4JWA6_9FIRM</name>
<comment type="cofactor">
    <cofactor evidence="9">
        <name>Mg(2+)</name>
        <dbReference type="ChEBI" id="CHEBI:18420"/>
    </cofactor>
</comment>
<evidence type="ECO:0000256" key="2">
    <source>
        <dbReference type="ARBA" id="ARBA00022679"/>
    </source>
</evidence>
<dbReference type="PANTHER" id="PTHR21342">
    <property type="entry name" value="PHOSPHOPANTETHEINE ADENYLYLTRANSFERASE"/>
    <property type="match status" value="1"/>
</dbReference>
<gene>
    <name evidence="9" type="primary">coaD</name>
    <name evidence="11" type="ORF">J2Z79_002687</name>
</gene>
<keyword evidence="2 9" id="KW-0808">Transferase</keyword>